<evidence type="ECO:0000313" key="2">
    <source>
        <dbReference type="EMBL" id="ELY55590.1"/>
    </source>
</evidence>
<sequence>MHEIGAPDADFLQADLGSNLPFDADIFDGVVSSLAFHYVREWGRLFRQLRRVLRPGGWMVFSVQHPHADFEEYEDAQNYHERERVSTTWDSFGDEVVVPAYRRPLAAMVTPALNAGFRLEQLVEPTPTEEYRRADPERYEYEATRPNFLCLRFLLPP</sequence>
<evidence type="ECO:0000259" key="1">
    <source>
        <dbReference type="Pfam" id="PF08241"/>
    </source>
</evidence>
<comment type="caution">
    <text evidence="2">The sequence shown here is derived from an EMBL/GenBank/DDBJ whole genome shotgun (WGS) entry which is preliminary data.</text>
</comment>
<keyword evidence="3" id="KW-1185">Reference proteome</keyword>
<protein>
    <submittedName>
        <fullName evidence="2">Type 11 methyltransferase</fullName>
    </submittedName>
</protein>
<accession>L9X1J7</accession>
<dbReference type="CDD" id="cd02440">
    <property type="entry name" value="AdoMet_MTases"/>
    <property type="match status" value="1"/>
</dbReference>
<keyword evidence="2" id="KW-0808">Transferase</keyword>
<dbReference type="Pfam" id="PF08241">
    <property type="entry name" value="Methyltransf_11"/>
    <property type="match status" value="1"/>
</dbReference>
<dbReference type="SUPFAM" id="SSF53335">
    <property type="entry name" value="S-adenosyl-L-methionine-dependent methyltransferases"/>
    <property type="match status" value="1"/>
</dbReference>
<proteinExistence type="predicted"/>
<dbReference type="GO" id="GO:0008757">
    <property type="term" value="F:S-adenosylmethionine-dependent methyltransferase activity"/>
    <property type="evidence" value="ECO:0007669"/>
    <property type="project" value="InterPro"/>
</dbReference>
<dbReference type="InterPro" id="IPR013216">
    <property type="entry name" value="Methyltransf_11"/>
</dbReference>
<dbReference type="AlphaFoldDB" id="L9X1J7"/>
<name>L9X1J7_9EURY</name>
<dbReference type="InterPro" id="IPR029063">
    <property type="entry name" value="SAM-dependent_MTases_sf"/>
</dbReference>
<reference evidence="2 3" key="1">
    <citation type="journal article" date="2014" name="PLoS Genet.">
        <title>Phylogenetically driven sequencing of extremely halophilic archaea reveals strategies for static and dynamic osmo-response.</title>
        <authorList>
            <person name="Becker E.A."/>
            <person name="Seitzer P.M."/>
            <person name="Tritt A."/>
            <person name="Larsen D."/>
            <person name="Krusor M."/>
            <person name="Yao A.I."/>
            <person name="Wu D."/>
            <person name="Madern D."/>
            <person name="Eisen J.A."/>
            <person name="Darling A.E."/>
            <person name="Facciotti M.T."/>
        </authorList>
    </citation>
    <scope>NUCLEOTIDE SEQUENCE [LARGE SCALE GENOMIC DNA]</scope>
    <source>
        <strain evidence="2 3">DSM 10524</strain>
    </source>
</reference>
<organism evidence="2 3">
    <name type="scientific">Natronococcus amylolyticus DSM 10524</name>
    <dbReference type="NCBI Taxonomy" id="1227497"/>
    <lineage>
        <taxon>Archaea</taxon>
        <taxon>Methanobacteriati</taxon>
        <taxon>Methanobacteriota</taxon>
        <taxon>Stenosarchaea group</taxon>
        <taxon>Halobacteria</taxon>
        <taxon>Halobacteriales</taxon>
        <taxon>Natrialbaceae</taxon>
        <taxon>Natronococcus</taxon>
    </lineage>
</organism>
<evidence type="ECO:0000313" key="3">
    <source>
        <dbReference type="Proteomes" id="UP000011688"/>
    </source>
</evidence>
<feature type="domain" description="Methyltransferase type 11" evidence="1">
    <location>
        <begin position="9"/>
        <end position="61"/>
    </location>
</feature>
<keyword evidence="2" id="KW-0489">Methyltransferase</keyword>
<dbReference type="Proteomes" id="UP000011688">
    <property type="component" value="Unassembled WGS sequence"/>
</dbReference>
<dbReference type="Gene3D" id="3.40.50.150">
    <property type="entry name" value="Vaccinia Virus protein VP39"/>
    <property type="match status" value="1"/>
</dbReference>
<gene>
    <name evidence="2" type="ORF">C491_15497</name>
</gene>
<dbReference type="EMBL" id="AOIB01000030">
    <property type="protein sequence ID" value="ELY55590.1"/>
    <property type="molecule type" value="Genomic_DNA"/>
</dbReference>
<dbReference type="eggNOG" id="arCOG04347">
    <property type="taxonomic scope" value="Archaea"/>
</dbReference>
<dbReference type="GO" id="GO:0032259">
    <property type="term" value="P:methylation"/>
    <property type="evidence" value="ECO:0007669"/>
    <property type="project" value="UniProtKB-KW"/>
</dbReference>
<dbReference type="STRING" id="1227497.C491_15497"/>